<accession>A0AAD6ZPJ8</accession>
<keyword evidence="3" id="KW-1185">Reference proteome</keyword>
<protein>
    <submittedName>
        <fullName evidence="2">Uncharacterized protein</fullName>
    </submittedName>
</protein>
<keyword evidence="1" id="KW-0812">Transmembrane</keyword>
<sequence length="310" mass="33470">MSGLGEATAAELFEMLNFVLSGTASALIFHGICLLLFAYAVYFLRKTKTRASYLFLALSVIVVLFALIQAILDVVNAVILMRVSELLLEGGSLPEALSLYDTYVRIFTARQALLAINNAITDSILLYRCAVIWGSSPYARAVIAIPALLIISTLVVGLWGTFELESDTAAPFVLALITNFILLGLTAGRIFRKGRQATVVLGAEAGARYNRTLEIVCESSLLYFIVVLVYIISSVVTPLSVLTALAWGAMAQVVNIVPLMIMVRVGMARSKDDPAADSRRVFYGGNSGRYGMTAVSDDSTPLKSGQYSEL</sequence>
<keyword evidence="1" id="KW-0472">Membrane</keyword>
<dbReference type="Proteomes" id="UP001218218">
    <property type="component" value="Unassembled WGS sequence"/>
</dbReference>
<feature type="transmembrane region" description="Helical" evidence="1">
    <location>
        <begin position="168"/>
        <end position="191"/>
    </location>
</feature>
<feature type="transmembrane region" description="Helical" evidence="1">
    <location>
        <begin position="20"/>
        <end position="42"/>
    </location>
</feature>
<feature type="transmembrane region" description="Helical" evidence="1">
    <location>
        <begin position="103"/>
        <end position="126"/>
    </location>
</feature>
<feature type="transmembrane region" description="Helical" evidence="1">
    <location>
        <begin position="239"/>
        <end position="261"/>
    </location>
</feature>
<comment type="caution">
    <text evidence="2">The sequence shown here is derived from an EMBL/GenBank/DDBJ whole genome shotgun (WGS) entry which is preliminary data.</text>
</comment>
<reference evidence="2" key="1">
    <citation type="submission" date="2023-03" db="EMBL/GenBank/DDBJ databases">
        <title>Massive genome expansion in bonnet fungi (Mycena s.s.) driven by repeated elements and novel gene families across ecological guilds.</title>
        <authorList>
            <consortium name="Lawrence Berkeley National Laboratory"/>
            <person name="Harder C.B."/>
            <person name="Miyauchi S."/>
            <person name="Viragh M."/>
            <person name="Kuo A."/>
            <person name="Thoen E."/>
            <person name="Andreopoulos B."/>
            <person name="Lu D."/>
            <person name="Skrede I."/>
            <person name="Drula E."/>
            <person name="Henrissat B."/>
            <person name="Morin E."/>
            <person name="Kohler A."/>
            <person name="Barry K."/>
            <person name="LaButti K."/>
            <person name="Morin E."/>
            <person name="Salamov A."/>
            <person name="Lipzen A."/>
            <person name="Mereny Z."/>
            <person name="Hegedus B."/>
            <person name="Baldrian P."/>
            <person name="Stursova M."/>
            <person name="Weitz H."/>
            <person name="Taylor A."/>
            <person name="Grigoriev I.V."/>
            <person name="Nagy L.G."/>
            <person name="Martin F."/>
            <person name="Kauserud H."/>
        </authorList>
    </citation>
    <scope>NUCLEOTIDE SEQUENCE</scope>
    <source>
        <strain evidence="2">CBHHK002</strain>
    </source>
</reference>
<dbReference type="AlphaFoldDB" id="A0AAD6ZPJ8"/>
<keyword evidence="1" id="KW-1133">Transmembrane helix</keyword>
<gene>
    <name evidence="2" type="ORF">DFH08DRAFT_305651</name>
</gene>
<evidence type="ECO:0000313" key="2">
    <source>
        <dbReference type="EMBL" id="KAJ7333368.1"/>
    </source>
</evidence>
<evidence type="ECO:0000313" key="3">
    <source>
        <dbReference type="Proteomes" id="UP001218218"/>
    </source>
</evidence>
<feature type="transmembrane region" description="Helical" evidence="1">
    <location>
        <begin position="138"/>
        <end position="162"/>
    </location>
</feature>
<proteinExistence type="predicted"/>
<feature type="transmembrane region" description="Helical" evidence="1">
    <location>
        <begin position="212"/>
        <end position="233"/>
    </location>
</feature>
<organism evidence="2 3">
    <name type="scientific">Mycena albidolilacea</name>
    <dbReference type="NCBI Taxonomy" id="1033008"/>
    <lineage>
        <taxon>Eukaryota</taxon>
        <taxon>Fungi</taxon>
        <taxon>Dikarya</taxon>
        <taxon>Basidiomycota</taxon>
        <taxon>Agaricomycotina</taxon>
        <taxon>Agaricomycetes</taxon>
        <taxon>Agaricomycetidae</taxon>
        <taxon>Agaricales</taxon>
        <taxon>Marasmiineae</taxon>
        <taxon>Mycenaceae</taxon>
        <taxon>Mycena</taxon>
    </lineage>
</organism>
<name>A0AAD6ZPJ8_9AGAR</name>
<dbReference type="EMBL" id="JARIHO010000034">
    <property type="protein sequence ID" value="KAJ7333368.1"/>
    <property type="molecule type" value="Genomic_DNA"/>
</dbReference>
<feature type="transmembrane region" description="Helical" evidence="1">
    <location>
        <begin position="54"/>
        <end position="83"/>
    </location>
</feature>
<evidence type="ECO:0000256" key="1">
    <source>
        <dbReference type="SAM" id="Phobius"/>
    </source>
</evidence>